<dbReference type="GO" id="GO:0005975">
    <property type="term" value="P:carbohydrate metabolic process"/>
    <property type="evidence" value="ECO:0007669"/>
    <property type="project" value="InterPro"/>
</dbReference>
<evidence type="ECO:0000313" key="1">
    <source>
        <dbReference type="EMBL" id="VDO16245.1"/>
    </source>
</evidence>
<keyword evidence="2" id="KW-1185">Reference proteome</keyword>
<dbReference type="SUPFAM" id="SSF88713">
    <property type="entry name" value="Glycoside hydrolase/deacetylase"/>
    <property type="match status" value="1"/>
</dbReference>
<dbReference type="AlphaFoldDB" id="A0A0R3QES6"/>
<dbReference type="STRING" id="42155.A0A0R3QES6"/>
<gene>
    <name evidence="1" type="ORF">BTMF_LOCUS4161</name>
</gene>
<protein>
    <submittedName>
        <fullName evidence="3">PINc domain-containing protein</fullName>
    </submittedName>
</protein>
<dbReference type="InterPro" id="IPR052740">
    <property type="entry name" value="CE4"/>
</dbReference>
<reference evidence="1 2" key="2">
    <citation type="submission" date="2018-11" db="EMBL/GenBank/DDBJ databases">
        <authorList>
            <consortium name="Pathogen Informatics"/>
        </authorList>
    </citation>
    <scope>NUCLEOTIDE SEQUENCE [LARGE SCALE GENOMIC DNA]</scope>
</reference>
<reference evidence="3" key="1">
    <citation type="submission" date="2017-02" db="UniProtKB">
        <authorList>
            <consortium name="WormBaseParasite"/>
        </authorList>
    </citation>
    <scope>IDENTIFICATION</scope>
</reference>
<dbReference type="WBParaSite" id="BTMF_0000486901-mRNA-1">
    <property type="protein sequence ID" value="BTMF_0000486901-mRNA-1"/>
    <property type="gene ID" value="BTMF_0000486901"/>
</dbReference>
<evidence type="ECO:0000313" key="2">
    <source>
        <dbReference type="Proteomes" id="UP000280834"/>
    </source>
</evidence>
<dbReference type="InterPro" id="IPR011330">
    <property type="entry name" value="Glyco_hydro/deAcase_b/a-brl"/>
</dbReference>
<dbReference type="Proteomes" id="UP000280834">
    <property type="component" value="Unassembled WGS sequence"/>
</dbReference>
<dbReference type="PANTHER" id="PTHR45985:SF3">
    <property type="entry name" value="CHITIN DEACETYLASE-LIKE 4"/>
    <property type="match status" value="1"/>
</dbReference>
<organism evidence="3">
    <name type="scientific">Brugia timori</name>
    <dbReference type="NCBI Taxonomy" id="42155"/>
    <lineage>
        <taxon>Eukaryota</taxon>
        <taxon>Metazoa</taxon>
        <taxon>Ecdysozoa</taxon>
        <taxon>Nematoda</taxon>
        <taxon>Chromadorea</taxon>
        <taxon>Rhabditida</taxon>
        <taxon>Spirurina</taxon>
        <taxon>Spiruromorpha</taxon>
        <taxon>Filarioidea</taxon>
        <taxon>Onchocercidae</taxon>
        <taxon>Brugia</taxon>
    </lineage>
</organism>
<dbReference type="PANTHER" id="PTHR45985">
    <property type="match status" value="1"/>
</dbReference>
<dbReference type="EMBL" id="UZAG01004021">
    <property type="protein sequence ID" value="VDO16245.1"/>
    <property type="molecule type" value="Genomic_DNA"/>
</dbReference>
<accession>A0A0R3QES6</accession>
<dbReference type="Gene3D" id="3.20.20.370">
    <property type="entry name" value="Glycoside hydrolase/deacetylase"/>
    <property type="match status" value="1"/>
</dbReference>
<proteinExistence type="predicted"/>
<name>A0A0R3QES6_9BILA</name>
<sequence length="168" mass="19555">MMEKYGFLYDNTMSVSGGPYWPQTLAYSTAWKCSSSFCPKNAHPNVWEIPINRFTVLGLQKEFTMLKEAVRRDDSPWDVAEMLEMNFNRSYNYNRAPYLLTADINFLNALPNEGAIIALKLFIEKISKNSDVYFVTATQALKWIKQPTRLLHIHSFEPWQCNVPFKNN</sequence>
<evidence type="ECO:0000313" key="3">
    <source>
        <dbReference type="WBParaSite" id="BTMF_0000486901-mRNA-1"/>
    </source>
</evidence>